<sequence>MTERGPLTGIGGAPNPAEPSHSGDAPAPAARPPSAAPPTVDLSAVRGTDALVEALATRRALGAARPADDTDPAVRLLHALITDVD</sequence>
<feature type="region of interest" description="Disordered" evidence="1">
    <location>
        <begin position="1"/>
        <end position="43"/>
    </location>
</feature>
<dbReference type="RefSeq" id="WP_203597472.1">
    <property type="nucleotide sequence ID" value="NZ_JAAGLI010001085.1"/>
</dbReference>
<dbReference type="Proteomes" id="UP000475532">
    <property type="component" value="Unassembled WGS sequence"/>
</dbReference>
<accession>A0A6L9QTE3</accession>
<organism evidence="2 3">
    <name type="scientific">Actinomadura bangladeshensis</name>
    <dbReference type="NCBI Taxonomy" id="453573"/>
    <lineage>
        <taxon>Bacteria</taxon>
        <taxon>Bacillati</taxon>
        <taxon>Actinomycetota</taxon>
        <taxon>Actinomycetes</taxon>
        <taxon>Streptosporangiales</taxon>
        <taxon>Thermomonosporaceae</taxon>
        <taxon>Actinomadura</taxon>
    </lineage>
</organism>
<comment type="caution">
    <text evidence="2">The sequence shown here is derived from an EMBL/GenBank/DDBJ whole genome shotgun (WGS) entry which is preliminary data.</text>
</comment>
<proteinExistence type="predicted"/>
<name>A0A6L9QTE3_9ACTN</name>
<protein>
    <submittedName>
        <fullName evidence="2">Uncharacterized protein</fullName>
    </submittedName>
</protein>
<evidence type="ECO:0000256" key="1">
    <source>
        <dbReference type="SAM" id="MobiDB-lite"/>
    </source>
</evidence>
<feature type="non-terminal residue" evidence="2">
    <location>
        <position position="85"/>
    </location>
</feature>
<evidence type="ECO:0000313" key="2">
    <source>
        <dbReference type="EMBL" id="NEA28661.1"/>
    </source>
</evidence>
<gene>
    <name evidence="2" type="ORF">G3I70_40115</name>
</gene>
<reference evidence="2 3" key="1">
    <citation type="submission" date="2020-01" db="EMBL/GenBank/DDBJ databases">
        <title>Insect and environment-associated Actinomycetes.</title>
        <authorList>
            <person name="Currrie C."/>
            <person name="Chevrette M."/>
            <person name="Carlson C."/>
            <person name="Stubbendieck R."/>
            <person name="Wendt-Pienkowski E."/>
        </authorList>
    </citation>
    <scope>NUCLEOTIDE SEQUENCE [LARGE SCALE GENOMIC DNA]</scope>
    <source>
        <strain evidence="2 3">SID10258</strain>
    </source>
</reference>
<evidence type="ECO:0000313" key="3">
    <source>
        <dbReference type="Proteomes" id="UP000475532"/>
    </source>
</evidence>
<dbReference type="EMBL" id="JAAGLI010001085">
    <property type="protein sequence ID" value="NEA28661.1"/>
    <property type="molecule type" value="Genomic_DNA"/>
</dbReference>
<dbReference type="AlphaFoldDB" id="A0A6L9QTE3"/>